<gene>
    <name evidence="1" type="ORF">GCM10009737_28200</name>
</gene>
<comment type="caution">
    <text evidence="1">The sequence shown here is derived from an EMBL/GenBank/DDBJ whole genome shotgun (WGS) entry which is preliminary data.</text>
</comment>
<evidence type="ECO:0000313" key="1">
    <source>
        <dbReference type="EMBL" id="GAA1924847.1"/>
    </source>
</evidence>
<proteinExistence type="predicted"/>
<evidence type="ECO:0008006" key="3">
    <source>
        <dbReference type="Google" id="ProtNLM"/>
    </source>
</evidence>
<reference evidence="1 2" key="1">
    <citation type="journal article" date="2019" name="Int. J. Syst. Evol. Microbiol.">
        <title>The Global Catalogue of Microorganisms (GCM) 10K type strain sequencing project: providing services to taxonomists for standard genome sequencing and annotation.</title>
        <authorList>
            <consortium name="The Broad Institute Genomics Platform"/>
            <consortium name="The Broad Institute Genome Sequencing Center for Infectious Disease"/>
            <person name="Wu L."/>
            <person name="Ma J."/>
        </authorList>
    </citation>
    <scope>NUCLEOTIDE SEQUENCE [LARGE SCALE GENOMIC DNA]</scope>
    <source>
        <strain evidence="1 2">JCM 14046</strain>
    </source>
</reference>
<organism evidence="1 2">
    <name type="scientific">Nocardioides lentus</name>
    <dbReference type="NCBI Taxonomy" id="338077"/>
    <lineage>
        <taxon>Bacteria</taxon>
        <taxon>Bacillati</taxon>
        <taxon>Actinomycetota</taxon>
        <taxon>Actinomycetes</taxon>
        <taxon>Propionibacteriales</taxon>
        <taxon>Nocardioidaceae</taxon>
        <taxon>Nocardioides</taxon>
    </lineage>
</organism>
<evidence type="ECO:0000313" key="2">
    <source>
        <dbReference type="Proteomes" id="UP001501612"/>
    </source>
</evidence>
<sequence length="186" mass="19772">MKPVSLTSLGVGRVDTTYARLTAMKPVSVRAMKPVSLTSLGVGRVDTTYARLTAMKPAGFDAASIARLASTEQLRGLGADLRTWQKLADRAGALSFADAQTSDLETVVSGHSFEAVAAGPGGDADRDVVRLLWATYASVLLFSVCATIYVRHPDFSDVVLDATSPLTWSWMLAAAIYKSRGDDSGR</sequence>
<name>A0ABN2PMB6_9ACTN</name>
<dbReference type="EMBL" id="BAAAMY010000006">
    <property type="protein sequence ID" value="GAA1924847.1"/>
    <property type="molecule type" value="Genomic_DNA"/>
</dbReference>
<accession>A0ABN2PMB6</accession>
<keyword evidence="2" id="KW-1185">Reference proteome</keyword>
<protein>
    <recommendedName>
        <fullName evidence="3">DUF4332 domain-containing protein</fullName>
    </recommendedName>
</protein>
<dbReference type="Proteomes" id="UP001501612">
    <property type="component" value="Unassembled WGS sequence"/>
</dbReference>